<dbReference type="RefSeq" id="WP_296945979.1">
    <property type="nucleotide sequence ID" value="NZ_LT599021.1"/>
</dbReference>
<accession>A0A212IUN4</accession>
<organism evidence="1">
    <name type="scientific">uncultured Dysgonomonas sp</name>
    <dbReference type="NCBI Taxonomy" id="206096"/>
    <lineage>
        <taxon>Bacteria</taxon>
        <taxon>Pseudomonadati</taxon>
        <taxon>Bacteroidota</taxon>
        <taxon>Bacteroidia</taxon>
        <taxon>Bacteroidales</taxon>
        <taxon>Dysgonomonadaceae</taxon>
        <taxon>Dysgonomonas</taxon>
        <taxon>environmental samples</taxon>
    </lineage>
</organism>
<gene>
    <name evidence="1" type="ORF">KL86DYS2_10087</name>
</gene>
<evidence type="ECO:0000313" key="1">
    <source>
        <dbReference type="EMBL" id="SBV90907.1"/>
    </source>
</evidence>
<dbReference type="EMBL" id="FLUL01000001">
    <property type="protein sequence ID" value="SBV90907.1"/>
    <property type="molecule type" value="Genomic_DNA"/>
</dbReference>
<protein>
    <submittedName>
        <fullName evidence="1">Uncharacterized protein</fullName>
    </submittedName>
</protein>
<reference evidence="1" key="1">
    <citation type="submission" date="2016-04" db="EMBL/GenBank/DDBJ databases">
        <authorList>
            <person name="Evans L.H."/>
            <person name="Alamgir A."/>
            <person name="Owens N."/>
            <person name="Weber N.D."/>
            <person name="Virtaneva K."/>
            <person name="Barbian K."/>
            <person name="Babar A."/>
            <person name="Rosenke K."/>
        </authorList>
    </citation>
    <scope>NUCLEOTIDE SEQUENCE</scope>
    <source>
        <strain evidence="1">86-2</strain>
    </source>
</reference>
<name>A0A212IUN4_9BACT</name>
<dbReference type="AlphaFoldDB" id="A0A212IUN4"/>
<proteinExistence type="predicted"/>
<sequence length="70" mass="8014">MKSKYFNSLGSLNEYANNYPNNSFSFEHTPRKYGCDSVRCSFDVTDKEDNDILEILVICPLCANNPKNNN</sequence>